<dbReference type="Pfam" id="PF17881">
    <property type="entry name" value="TseB"/>
    <property type="match status" value="1"/>
</dbReference>
<gene>
    <name evidence="3" type="ORF">J43TS3_30430</name>
</gene>
<keyword evidence="4" id="KW-1185">Reference proteome</keyword>
<keyword evidence="1" id="KW-1133">Transmembrane helix</keyword>
<name>A0A919XCM0_9BACI</name>
<evidence type="ECO:0000313" key="4">
    <source>
        <dbReference type="Proteomes" id="UP000676917"/>
    </source>
</evidence>
<feature type="domain" description="Cell wall elongation regulator TseB-like" evidence="2">
    <location>
        <begin position="55"/>
        <end position="98"/>
    </location>
</feature>
<keyword evidence="1" id="KW-0812">Transmembrane</keyword>
<dbReference type="EMBL" id="BORP01000007">
    <property type="protein sequence ID" value="GIO28432.1"/>
    <property type="molecule type" value="Genomic_DNA"/>
</dbReference>
<evidence type="ECO:0000313" key="3">
    <source>
        <dbReference type="EMBL" id="GIO28432.1"/>
    </source>
</evidence>
<feature type="transmembrane region" description="Helical" evidence="1">
    <location>
        <begin position="21"/>
        <end position="41"/>
    </location>
</feature>
<evidence type="ECO:0000259" key="2">
    <source>
        <dbReference type="Pfam" id="PF17881"/>
    </source>
</evidence>
<comment type="caution">
    <text evidence="3">The sequence shown here is derived from an EMBL/GenBank/DDBJ whole genome shotgun (WGS) entry which is preliminary data.</text>
</comment>
<dbReference type="InterPro" id="IPR041401">
    <property type="entry name" value="TseB-like_dom"/>
</dbReference>
<keyword evidence="1" id="KW-0472">Membrane</keyword>
<accession>A0A919XCM0</accession>
<dbReference type="SUPFAM" id="SSF54403">
    <property type="entry name" value="Cystatin/monellin"/>
    <property type="match status" value="1"/>
</dbReference>
<dbReference type="RefSeq" id="WP_212921899.1">
    <property type="nucleotide sequence ID" value="NZ_BORP01000007.1"/>
</dbReference>
<dbReference type="InterPro" id="IPR046350">
    <property type="entry name" value="Cystatin_sf"/>
</dbReference>
<dbReference type="Proteomes" id="UP000676917">
    <property type="component" value="Unassembled WGS sequence"/>
</dbReference>
<evidence type="ECO:0000256" key="1">
    <source>
        <dbReference type="SAM" id="Phobius"/>
    </source>
</evidence>
<dbReference type="AlphaFoldDB" id="A0A919XCM0"/>
<organism evidence="3 4">
    <name type="scientific">Ornithinibacillus bavariensis</name>
    <dbReference type="NCBI Taxonomy" id="545502"/>
    <lineage>
        <taxon>Bacteria</taxon>
        <taxon>Bacillati</taxon>
        <taxon>Bacillota</taxon>
        <taxon>Bacilli</taxon>
        <taxon>Bacillales</taxon>
        <taxon>Bacillaceae</taxon>
        <taxon>Ornithinibacillus</taxon>
    </lineage>
</organism>
<reference evidence="3" key="1">
    <citation type="submission" date="2021-03" db="EMBL/GenBank/DDBJ databases">
        <title>Antimicrobial resistance genes in bacteria isolated from Japanese honey, and their potential for conferring macrolide and lincosamide resistance in the American foulbrood pathogen Paenibacillus larvae.</title>
        <authorList>
            <person name="Okamoto M."/>
            <person name="Kumagai M."/>
            <person name="Kanamori H."/>
            <person name="Takamatsu D."/>
        </authorList>
    </citation>
    <scope>NUCLEOTIDE SEQUENCE</scope>
    <source>
        <strain evidence="3">J43TS3</strain>
    </source>
</reference>
<sequence length="180" mass="21034">MARKQLFMNKRSFELPSVVKWILLILLILFLAVIIFLIVLYNQIQDSKTAGFQVAEQRVIQESSIVDILKTSRFFGENGYHVIYGKTDDKVTQIAFVPDDKAQKITIVNEDETISSDEVRENWQQGCKNCSLIKIVPAILKDTPLWEISYQDEANRYVLEYVSIYDGSQYEEFRFKKMFQ</sequence>
<protein>
    <recommendedName>
        <fullName evidence="2">Cell wall elongation regulator TseB-like domain-containing protein</fullName>
    </recommendedName>
</protein>
<proteinExistence type="predicted"/>
<dbReference type="Gene3D" id="3.10.450.40">
    <property type="match status" value="2"/>
</dbReference>